<dbReference type="AlphaFoldDB" id="A0A914V8M9"/>
<evidence type="ECO:0000313" key="3">
    <source>
        <dbReference type="WBParaSite" id="PSAMB.scaffold1666size28920.g14284.t1"/>
    </source>
</evidence>
<dbReference type="WBParaSite" id="PSAMB.scaffold1666size28920.g14284.t1">
    <property type="protein sequence ID" value="PSAMB.scaffold1666size28920.g14284.t1"/>
    <property type="gene ID" value="PSAMB.scaffold1666size28920.g14284"/>
</dbReference>
<evidence type="ECO:0000256" key="1">
    <source>
        <dbReference type="SAM" id="MobiDB-lite"/>
    </source>
</evidence>
<proteinExistence type="predicted"/>
<sequence>MQLKGCLFHHSQAMLRKVKRKGLLRFYNGAFGSKNVIWRWLRHICALPFCRLAADHPRPSFAYKVPPVAPGDPLPAANADGPAPGRRHTPTEGPALRLA</sequence>
<reference evidence="3" key="1">
    <citation type="submission" date="2022-11" db="UniProtKB">
        <authorList>
            <consortium name="WormBaseParasite"/>
        </authorList>
    </citation>
    <scope>IDENTIFICATION</scope>
</reference>
<protein>
    <submittedName>
        <fullName evidence="3">Uncharacterized protein</fullName>
    </submittedName>
</protein>
<accession>A0A914V8M9</accession>
<organism evidence="2 3">
    <name type="scientific">Plectus sambesii</name>
    <dbReference type="NCBI Taxonomy" id="2011161"/>
    <lineage>
        <taxon>Eukaryota</taxon>
        <taxon>Metazoa</taxon>
        <taxon>Ecdysozoa</taxon>
        <taxon>Nematoda</taxon>
        <taxon>Chromadorea</taxon>
        <taxon>Plectida</taxon>
        <taxon>Plectina</taxon>
        <taxon>Plectoidea</taxon>
        <taxon>Plectidae</taxon>
        <taxon>Plectus</taxon>
    </lineage>
</organism>
<name>A0A914V8M9_9BILA</name>
<keyword evidence="2" id="KW-1185">Reference proteome</keyword>
<dbReference type="Proteomes" id="UP000887566">
    <property type="component" value="Unplaced"/>
</dbReference>
<evidence type="ECO:0000313" key="2">
    <source>
        <dbReference type="Proteomes" id="UP000887566"/>
    </source>
</evidence>
<feature type="region of interest" description="Disordered" evidence="1">
    <location>
        <begin position="72"/>
        <end position="99"/>
    </location>
</feature>